<name>A0A2S5TJA0_9GAMM</name>
<protein>
    <recommendedName>
        <fullName evidence="3">Transferrin-binding protein B C-lobe/N-lobe beta barrel domain-containing protein</fullName>
    </recommendedName>
</protein>
<evidence type="ECO:0000313" key="2">
    <source>
        <dbReference type="Proteomes" id="UP000238220"/>
    </source>
</evidence>
<accession>A0A2S5TJA0</accession>
<evidence type="ECO:0000313" key="1">
    <source>
        <dbReference type="EMBL" id="PPE75063.1"/>
    </source>
</evidence>
<dbReference type="EMBL" id="PSNW01000002">
    <property type="protein sequence ID" value="PPE75063.1"/>
    <property type="molecule type" value="Genomic_DNA"/>
</dbReference>
<gene>
    <name evidence="1" type="ORF">C3942_05145</name>
</gene>
<sequence>MEGIVAENGQMLLLDDSERLYLGRLQARGAAFSGDYRTFNMLGQRGPAITTGQFSGTAEERIGLEGRFTEAGGSRGSFSFDYLAAGYETPSSLALVSGSWSQGGVFTISETGVLSGTNDYGCSYTGRLSIINAAYSPYGLQLTETCGTTVRSMSGLALYRRDSLSPGLLEFGEGLVLAAADAEEAVLMGLRR</sequence>
<dbReference type="AlphaFoldDB" id="A0A2S5TJA0"/>
<keyword evidence="2" id="KW-1185">Reference proteome</keyword>
<reference evidence="1 2" key="1">
    <citation type="submission" date="2018-02" db="EMBL/GenBank/DDBJ databases">
        <title>Genome sequencing of Solimonas sp. HR-BB.</title>
        <authorList>
            <person name="Lee Y."/>
            <person name="Jeon C.O."/>
        </authorList>
    </citation>
    <scope>NUCLEOTIDE SEQUENCE [LARGE SCALE GENOMIC DNA]</scope>
    <source>
        <strain evidence="1 2">HR-BB</strain>
    </source>
</reference>
<organism evidence="1 2">
    <name type="scientific">Solimonas fluminis</name>
    <dbReference type="NCBI Taxonomy" id="2086571"/>
    <lineage>
        <taxon>Bacteria</taxon>
        <taxon>Pseudomonadati</taxon>
        <taxon>Pseudomonadota</taxon>
        <taxon>Gammaproteobacteria</taxon>
        <taxon>Nevskiales</taxon>
        <taxon>Nevskiaceae</taxon>
        <taxon>Solimonas</taxon>
    </lineage>
</organism>
<evidence type="ECO:0008006" key="3">
    <source>
        <dbReference type="Google" id="ProtNLM"/>
    </source>
</evidence>
<dbReference type="Proteomes" id="UP000238220">
    <property type="component" value="Unassembled WGS sequence"/>
</dbReference>
<comment type="caution">
    <text evidence="1">The sequence shown here is derived from an EMBL/GenBank/DDBJ whole genome shotgun (WGS) entry which is preliminary data.</text>
</comment>
<proteinExistence type="predicted"/>